<feature type="domain" description="Cupin type-2" evidence="1">
    <location>
        <begin position="40"/>
        <end position="108"/>
    </location>
</feature>
<dbReference type="Pfam" id="PF07883">
    <property type="entry name" value="Cupin_2"/>
    <property type="match status" value="2"/>
</dbReference>
<dbReference type="InterPro" id="IPR013096">
    <property type="entry name" value="Cupin_2"/>
</dbReference>
<accession>A0ABP8U2L5</accession>
<evidence type="ECO:0000313" key="2">
    <source>
        <dbReference type="EMBL" id="GAA4619971.1"/>
    </source>
</evidence>
<dbReference type="InterPro" id="IPR014710">
    <property type="entry name" value="RmlC-like_jellyroll"/>
</dbReference>
<protein>
    <recommendedName>
        <fullName evidence="1">Cupin type-2 domain-containing protein</fullName>
    </recommendedName>
</protein>
<dbReference type="Proteomes" id="UP001501442">
    <property type="component" value="Unassembled WGS sequence"/>
</dbReference>
<dbReference type="InterPro" id="IPR011051">
    <property type="entry name" value="RmlC_Cupin_sf"/>
</dbReference>
<dbReference type="RefSeq" id="WP_345428377.1">
    <property type="nucleotide sequence ID" value="NZ_BAABHK010000001.1"/>
</dbReference>
<evidence type="ECO:0000259" key="1">
    <source>
        <dbReference type="Pfam" id="PF07883"/>
    </source>
</evidence>
<reference evidence="3" key="1">
    <citation type="journal article" date="2019" name="Int. J. Syst. Evol. Microbiol.">
        <title>The Global Catalogue of Microorganisms (GCM) 10K type strain sequencing project: providing services to taxonomists for standard genome sequencing and annotation.</title>
        <authorList>
            <consortium name="The Broad Institute Genomics Platform"/>
            <consortium name="The Broad Institute Genome Sequencing Center for Infectious Disease"/>
            <person name="Wu L."/>
            <person name="Ma J."/>
        </authorList>
    </citation>
    <scope>NUCLEOTIDE SEQUENCE [LARGE SCALE GENOMIC DNA]</scope>
    <source>
        <strain evidence="3">JCM 17939</strain>
    </source>
</reference>
<dbReference type="PANTHER" id="PTHR36440:SF1">
    <property type="entry name" value="PUTATIVE (AFU_ORTHOLOGUE AFUA_8G07350)-RELATED"/>
    <property type="match status" value="1"/>
</dbReference>
<dbReference type="Gene3D" id="2.60.120.10">
    <property type="entry name" value="Jelly Rolls"/>
    <property type="match status" value="2"/>
</dbReference>
<dbReference type="PANTHER" id="PTHR36440">
    <property type="entry name" value="PUTATIVE (AFU_ORTHOLOGUE AFUA_8G07350)-RELATED"/>
    <property type="match status" value="1"/>
</dbReference>
<organism evidence="2 3">
    <name type="scientific">Actinoallomurus vinaceus</name>
    <dbReference type="NCBI Taxonomy" id="1080074"/>
    <lineage>
        <taxon>Bacteria</taxon>
        <taxon>Bacillati</taxon>
        <taxon>Actinomycetota</taxon>
        <taxon>Actinomycetes</taxon>
        <taxon>Streptosporangiales</taxon>
        <taxon>Thermomonosporaceae</taxon>
        <taxon>Actinoallomurus</taxon>
    </lineage>
</organism>
<name>A0ABP8U2L5_9ACTN</name>
<keyword evidence="3" id="KW-1185">Reference proteome</keyword>
<feature type="domain" description="Cupin type-2" evidence="1">
    <location>
        <begin position="191"/>
        <end position="250"/>
    </location>
</feature>
<evidence type="ECO:0000313" key="3">
    <source>
        <dbReference type="Proteomes" id="UP001501442"/>
    </source>
</evidence>
<comment type="caution">
    <text evidence="2">The sequence shown here is derived from an EMBL/GenBank/DDBJ whole genome shotgun (WGS) entry which is preliminary data.</text>
</comment>
<sequence length="304" mass="33291">MSEDRFILLDADASRPTRVSLPPGTTVKAGVDDTEGRFTLMEYRGRGGLPPHVHGTSDAFVYVLDGELGIDFDGETHRLTEGMCAFLPSGVTHAMRGLSDTPVHVLCLSSPGSPGDAEAGHALPAEDGARDRVQVDEFTALNGEVEEKGDKSRFYLLGKGDVRPGRLRVPPAFASKVRSTDTDDRLSLLEMVVAQQIPRHVHHRADEGIFVLDGELVVEFVDRTYRATPGQFVLLPYGVPHTMRPGSGRPPRVLQISSPGGWECFIEDLIEARRHITTDGELDARSLNPIAAKYGITYEERPRL</sequence>
<gene>
    <name evidence="2" type="ORF">GCM10023196_002130</name>
</gene>
<proteinExistence type="predicted"/>
<dbReference type="SUPFAM" id="SSF51182">
    <property type="entry name" value="RmlC-like cupins"/>
    <property type="match status" value="2"/>
</dbReference>
<dbReference type="InterPro" id="IPR053146">
    <property type="entry name" value="QDO-like"/>
</dbReference>
<dbReference type="EMBL" id="BAABHK010000001">
    <property type="protein sequence ID" value="GAA4619971.1"/>
    <property type="molecule type" value="Genomic_DNA"/>
</dbReference>